<dbReference type="OrthoDB" id="5291879at2"/>
<keyword evidence="2" id="KW-0808">Transferase</keyword>
<dbReference type="AlphaFoldDB" id="A0A2U2B7N7"/>
<comment type="similarity">
    <text evidence="1 2">Belongs to the fructosamine kinase family.</text>
</comment>
<evidence type="ECO:0000256" key="1">
    <source>
        <dbReference type="ARBA" id="ARBA00009460"/>
    </source>
</evidence>
<proteinExistence type="inferred from homology"/>
<dbReference type="PROSITE" id="PS51257">
    <property type="entry name" value="PROKAR_LIPOPROTEIN"/>
    <property type="match status" value="1"/>
</dbReference>
<keyword evidence="2 3" id="KW-0418">Kinase</keyword>
<dbReference type="InterPro" id="IPR011009">
    <property type="entry name" value="Kinase-like_dom_sf"/>
</dbReference>
<keyword evidence="4" id="KW-1185">Reference proteome</keyword>
<dbReference type="SUPFAM" id="SSF56112">
    <property type="entry name" value="Protein kinase-like (PK-like)"/>
    <property type="match status" value="1"/>
</dbReference>
<gene>
    <name evidence="3" type="ORF">DDZ16_12430</name>
</gene>
<dbReference type="EMBL" id="QEWP01000009">
    <property type="protein sequence ID" value="PWD99062.1"/>
    <property type="molecule type" value="Genomic_DNA"/>
</dbReference>
<evidence type="ECO:0000313" key="4">
    <source>
        <dbReference type="Proteomes" id="UP000244956"/>
    </source>
</evidence>
<name>A0A2U2B7N7_9BACT</name>
<dbReference type="PIRSF" id="PIRSF006221">
    <property type="entry name" value="Ketosamine-3-kinase"/>
    <property type="match status" value="1"/>
</dbReference>
<dbReference type="Gene3D" id="3.30.200.20">
    <property type="entry name" value="Phosphorylase Kinase, domain 1"/>
    <property type="match status" value="1"/>
</dbReference>
<organism evidence="3 4">
    <name type="scientific">Marinilabilia rubra</name>
    <dbReference type="NCBI Taxonomy" id="2162893"/>
    <lineage>
        <taxon>Bacteria</taxon>
        <taxon>Pseudomonadati</taxon>
        <taxon>Bacteroidota</taxon>
        <taxon>Bacteroidia</taxon>
        <taxon>Marinilabiliales</taxon>
        <taxon>Marinilabiliaceae</taxon>
        <taxon>Marinilabilia</taxon>
    </lineage>
</organism>
<sequence length="287" mass="32961">MKKEMLEEILNEKLTGMSSVGGGCIADSQVISTQSGRKYFLKQGFSNGMFRNEANGLKELAKPNAIKTPEVIDFGEDYLILEHIEQGSRKKNFFEEFGRKFAELHRFSSDKFGFFEDNFIGSTPQKNLPAEDEAANWANFYWNKRLMFQLKLAEENGYADEKMLRHFSRLEEIYESLLNGSEEPPALMHGDLWSGNYMSDIDGNPVIIDPAVYYGHREADLAMTKLFGGFSGTFYKTYNETWPLKDGAERREPLYLLYHVMNHLNLFGPGYYGQAINLIEKLTREKA</sequence>
<dbReference type="PANTHER" id="PTHR12149">
    <property type="entry name" value="FRUCTOSAMINE 3 KINASE-RELATED PROTEIN"/>
    <property type="match status" value="1"/>
</dbReference>
<comment type="caution">
    <text evidence="3">The sequence shown here is derived from an EMBL/GenBank/DDBJ whole genome shotgun (WGS) entry which is preliminary data.</text>
</comment>
<dbReference type="RefSeq" id="WP_109264801.1">
    <property type="nucleotide sequence ID" value="NZ_QEWP01000009.1"/>
</dbReference>
<accession>A0A2U2B7N7</accession>
<dbReference type="GO" id="GO:0016301">
    <property type="term" value="F:kinase activity"/>
    <property type="evidence" value="ECO:0007669"/>
    <property type="project" value="UniProtKB-UniRule"/>
</dbReference>
<evidence type="ECO:0000313" key="3">
    <source>
        <dbReference type="EMBL" id="PWD99062.1"/>
    </source>
</evidence>
<protein>
    <submittedName>
        <fullName evidence="3">Fructosamine kinase</fullName>
    </submittedName>
</protein>
<dbReference type="Gene3D" id="3.90.1200.10">
    <property type="match status" value="1"/>
</dbReference>
<dbReference type="Proteomes" id="UP000244956">
    <property type="component" value="Unassembled WGS sequence"/>
</dbReference>
<dbReference type="Pfam" id="PF03881">
    <property type="entry name" value="Fructosamin_kin"/>
    <property type="match status" value="1"/>
</dbReference>
<reference evidence="3 4" key="1">
    <citation type="submission" date="2018-05" db="EMBL/GenBank/DDBJ databases">
        <title>Marinilabilia rubrum sp. nov., isolated from saltern sediment.</title>
        <authorList>
            <person name="Zhang R."/>
        </authorList>
    </citation>
    <scope>NUCLEOTIDE SEQUENCE [LARGE SCALE GENOMIC DNA]</scope>
    <source>
        <strain evidence="3 4">WTE16</strain>
    </source>
</reference>
<dbReference type="InterPro" id="IPR016477">
    <property type="entry name" value="Fructo-/Ketosamine-3-kinase"/>
</dbReference>
<evidence type="ECO:0000256" key="2">
    <source>
        <dbReference type="PIRNR" id="PIRNR006221"/>
    </source>
</evidence>
<dbReference type="PANTHER" id="PTHR12149:SF8">
    <property type="entry name" value="PROTEIN-RIBULOSAMINE 3-KINASE"/>
    <property type="match status" value="1"/>
</dbReference>